<evidence type="ECO:0000256" key="1">
    <source>
        <dbReference type="SAM" id="MobiDB-lite"/>
    </source>
</evidence>
<accession>A0A6L2JSS3</accession>
<dbReference type="EMBL" id="BKCJ010001209">
    <property type="protein sequence ID" value="GEU39712.1"/>
    <property type="molecule type" value="Genomic_DNA"/>
</dbReference>
<evidence type="ECO:0000313" key="2">
    <source>
        <dbReference type="EMBL" id="GEU39712.1"/>
    </source>
</evidence>
<name>A0A6L2JSS3_TANCI</name>
<organism evidence="2">
    <name type="scientific">Tanacetum cinerariifolium</name>
    <name type="common">Dalmatian daisy</name>
    <name type="synonym">Chrysanthemum cinerariifolium</name>
    <dbReference type="NCBI Taxonomy" id="118510"/>
    <lineage>
        <taxon>Eukaryota</taxon>
        <taxon>Viridiplantae</taxon>
        <taxon>Streptophyta</taxon>
        <taxon>Embryophyta</taxon>
        <taxon>Tracheophyta</taxon>
        <taxon>Spermatophyta</taxon>
        <taxon>Magnoliopsida</taxon>
        <taxon>eudicotyledons</taxon>
        <taxon>Gunneridae</taxon>
        <taxon>Pentapetalae</taxon>
        <taxon>asterids</taxon>
        <taxon>campanulids</taxon>
        <taxon>Asterales</taxon>
        <taxon>Asteraceae</taxon>
        <taxon>Asteroideae</taxon>
        <taxon>Anthemideae</taxon>
        <taxon>Anthemidinae</taxon>
        <taxon>Tanacetum</taxon>
    </lineage>
</organism>
<protein>
    <submittedName>
        <fullName evidence="2">Uncharacterized protein</fullName>
    </submittedName>
</protein>
<dbReference type="AlphaFoldDB" id="A0A6L2JSS3"/>
<proteinExistence type="predicted"/>
<gene>
    <name evidence="2" type="ORF">Tci_011690</name>
</gene>
<comment type="caution">
    <text evidence="2">The sequence shown here is derived from an EMBL/GenBank/DDBJ whole genome shotgun (WGS) entry which is preliminary data.</text>
</comment>
<reference evidence="2" key="1">
    <citation type="journal article" date="2019" name="Sci. Rep.">
        <title>Draft genome of Tanacetum cinerariifolium, the natural source of mosquito coil.</title>
        <authorList>
            <person name="Yamashiro T."/>
            <person name="Shiraishi A."/>
            <person name="Satake H."/>
            <person name="Nakayama K."/>
        </authorList>
    </citation>
    <scope>NUCLEOTIDE SEQUENCE</scope>
</reference>
<sequence length="195" mass="21615">MYNPQQASPPPNQSSPIPAFNLDDDNFEPLWAFASQPSQNTEGPSEPVEDDSPVEEVAPVKPKRKYTRRRQPIKKSDKEFVEPWTIEDEVALCKAWVSASENSIEGNGKKASGVWTKVTEGCRGSRVCTNGLDKAKKKASSSSVARSESSIAGDPSLVVALFSKFTMAAKPFFSQRKESSSEYLRIKERELKLED</sequence>
<feature type="region of interest" description="Disordered" evidence="1">
    <location>
        <begin position="1"/>
        <end position="79"/>
    </location>
</feature>
<feature type="compositionally biased region" description="Basic residues" evidence="1">
    <location>
        <begin position="61"/>
        <end position="73"/>
    </location>
</feature>